<protein>
    <submittedName>
        <fullName evidence="2">(rape) hypothetical protein</fullName>
    </submittedName>
</protein>
<gene>
    <name evidence="2" type="ORF">DARMORV10_C04P31700.1</name>
</gene>
<organism evidence="2">
    <name type="scientific">Brassica napus</name>
    <name type="common">Rape</name>
    <dbReference type="NCBI Taxonomy" id="3708"/>
    <lineage>
        <taxon>Eukaryota</taxon>
        <taxon>Viridiplantae</taxon>
        <taxon>Streptophyta</taxon>
        <taxon>Embryophyta</taxon>
        <taxon>Tracheophyta</taxon>
        <taxon>Spermatophyta</taxon>
        <taxon>Magnoliopsida</taxon>
        <taxon>eudicotyledons</taxon>
        <taxon>Gunneridae</taxon>
        <taxon>Pentapetalae</taxon>
        <taxon>rosids</taxon>
        <taxon>malvids</taxon>
        <taxon>Brassicales</taxon>
        <taxon>Brassicaceae</taxon>
        <taxon>Brassiceae</taxon>
        <taxon>Brassica</taxon>
    </lineage>
</organism>
<accession>A0A816JLZ0</accession>
<feature type="region of interest" description="Disordered" evidence="1">
    <location>
        <begin position="1"/>
        <end position="29"/>
    </location>
</feature>
<name>A0A816JLZ0_BRANA</name>
<evidence type="ECO:0000313" key="2">
    <source>
        <dbReference type="EMBL" id="CAF1844590.1"/>
    </source>
</evidence>
<reference evidence="2" key="1">
    <citation type="submission" date="2021-01" db="EMBL/GenBank/DDBJ databases">
        <authorList>
            <consortium name="Genoscope - CEA"/>
            <person name="William W."/>
        </authorList>
    </citation>
    <scope>NUCLEOTIDE SEQUENCE</scope>
</reference>
<proteinExistence type="predicted"/>
<dbReference type="InterPro" id="IPR039312">
    <property type="entry name" value="ZPR"/>
</dbReference>
<dbReference type="PANTHER" id="PTHR33601:SF18">
    <property type="entry name" value="PROTEIN LITTLE ZIPPER 2"/>
    <property type="match status" value="1"/>
</dbReference>
<sequence length="104" mass="12018">MCLRSSESFPGTRTPTMTSASRHNKRKPKTQIHLRALVSPGSVSDTFDSLLARRRMLRAEKEMEMRNMKLFLENQSIIRENEALKKKALLLHQENNALFSLLHP</sequence>
<evidence type="ECO:0000256" key="1">
    <source>
        <dbReference type="SAM" id="MobiDB-lite"/>
    </source>
</evidence>
<dbReference type="SMR" id="A0A816JLZ0"/>
<feature type="compositionally biased region" description="Polar residues" evidence="1">
    <location>
        <begin position="1"/>
        <end position="21"/>
    </location>
</feature>
<dbReference type="EMBL" id="HG994368">
    <property type="protein sequence ID" value="CAF1844590.1"/>
    <property type="molecule type" value="Genomic_DNA"/>
</dbReference>
<dbReference type="AlphaFoldDB" id="A0A816JLZ0"/>
<dbReference type="PANTHER" id="PTHR33601">
    <property type="entry name" value="PROTEIN LITTLE ZIPPER 4"/>
    <property type="match status" value="1"/>
</dbReference>
<dbReference type="Proteomes" id="UP001295469">
    <property type="component" value="Chromosome C04"/>
</dbReference>